<comment type="caution">
    <text evidence="1">The sequence shown here is derived from an EMBL/GenBank/DDBJ whole genome shotgun (WGS) entry which is preliminary data.</text>
</comment>
<reference evidence="1" key="1">
    <citation type="submission" date="2021-02" db="EMBL/GenBank/DDBJ databases">
        <authorList>
            <person name="Nowell W R."/>
        </authorList>
    </citation>
    <scope>NUCLEOTIDE SEQUENCE</scope>
</reference>
<dbReference type="Proteomes" id="UP000663881">
    <property type="component" value="Unassembled WGS sequence"/>
</dbReference>
<feature type="non-terminal residue" evidence="1">
    <location>
        <position position="1"/>
    </location>
</feature>
<dbReference type="EMBL" id="CAJOAY010031762">
    <property type="protein sequence ID" value="CAF4427948.1"/>
    <property type="molecule type" value="Genomic_DNA"/>
</dbReference>
<dbReference type="AlphaFoldDB" id="A0A820R1G2"/>
<evidence type="ECO:0000313" key="1">
    <source>
        <dbReference type="EMBL" id="CAF4427948.1"/>
    </source>
</evidence>
<organism evidence="1 2">
    <name type="scientific">Adineta steineri</name>
    <dbReference type="NCBI Taxonomy" id="433720"/>
    <lineage>
        <taxon>Eukaryota</taxon>
        <taxon>Metazoa</taxon>
        <taxon>Spiralia</taxon>
        <taxon>Gnathifera</taxon>
        <taxon>Rotifera</taxon>
        <taxon>Eurotatoria</taxon>
        <taxon>Bdelloidea</taxon>
        <taxon>Adinetida</taxon>
        <taxon>Adinetidae</taxon>
        <taxon>Adineta</taxon>
    </lineage>
</organism>
<proteinExistence type="predicted"/>
<sequence>MITTDYLVDAKPDKLVDEFLILNKQLQQLKNPNLANKKKKKTRETYPDQVTNILNRFDQNPTLTSSTFPPASAPTLVLKILSHDR</sequence>
<protein>
    <submittedName>
        <fullName evidence="1">Uncharacterized protein</fullName>
    </submittedName>
</protein>
<evidence type="ECO:0000313" key="2">
    <source>
        <dbReference type="Proteomes" id="UP000663881"/>
    </source>
</evidence>
<accession>A0A820R1G2</accession>
<gene>
    <name evidence="1" type="ORF">OKA104_LOCUS52909</name>
</gene>
<name>A0A820R1G2_9BILA</name>